<comment type="caution">
    <text evidence="2">The sequence shown here is derived from an EMBL/GenBank/DDBJ whole genome shotgun (WGS) entry which is preliminary data.</text>
</comment>
<keyword evidence="2" id="KW-0804">Transcription</keyword>
<dbReference type="InterPro" id="IPR011262">
    <property type="entry name" value="DNA-dir_RNA_pol_insert"/>
</dbReference>
<keyword evidence="2" id="KW-0240">DNA-directed RNA polymerase</keyword>
<feature type="domain" description="DNA-directed RNA polymerase insert" evidence="1">
    <location>
        <begin position="4"/>
        <end position="72"/>
    </location>
</feature>
<evidence type="ECO:0000259" key="1">
    <source>
        <dbReference type="Pfam" id="PF01000"/>
    </source>
</evidence>
<dbReference type="InterPro" id="IPR036643">
    <property type="entry name" value="RNApol_insert_sf"/>
</dbReference>
<protein>
    <submittedName>
        <fullName evidence="2">DNA-directed RNA polymerase</fullName>
    </submittedName>
</protein>
<proteinExistence type="predicted"/>
<dbReference type="GO" id="GO:0006351">
    <property type="term" value="P:DNA-templated transcription"/>
    <property type="evidence" value="ECO:0007669"/>
    <property type="project" value="InterPro"/>
</dbReference>
<dbReference type="EMBL" id="JAFCMP010000018">
    <property type="protein sequence ID" value="KAG5191563.1"/>
    <property type="molecule type" value="Genomic_DNA"/>
</dbReference>
<dbReference type="SUPFAM" id="SSF56553">
    <property type="entry name" value="Insert subdomain of RNA polymerase alpha subunit"/>
    <property type="match status" value="1"/>
</dbReference>
<keyword evidence="3" id="KW-1185">Reference proteome</keyword>
<dbReference type="AlphaFoldDB" id="A0A835ZEG6"/>
<evidence type="ECO:0000313" key="2">
    <source>
        <dbReference type="EMBL" id="KAG5191563.1"/>
    </source>
</evidence>
<dbReference type="Proteomes" id="UP000664859">
    <property type="component" value="Unassembled WGS sequence"/>
</dbReference>
<dbReference type="OrthoDB" id="360088at2759"/>
<evidence type="ECO:0000313" key="3">
    <source>
        <dbReference type="Proteomes" id="UP000664859"/>
    </source>
</evidence>
<accession>A0A835ZEG6</accession>
<feature type="non-terminal residue" evidence="2">
    <location>
        <position position="72"/>
    </location>
</feature>
<dbReference type="GO" id="GO:0046983">
    <property type="term" value="F:protein dimerization activity"/>
    <property type="evidence" value="ECO:0007669"/>
    <property type="project" value="InterPro"/>
</dbReference>
<dbReference type="GO" id="GO:0000428">
    <property type="term" value="C:DNA-directed RNA polymerase complex"/>
    <property type="evidence" value="ECO:0007669"/>
    <property type="project" value="UniProtKB-KW"/>
</dbReference>
<sequence length="72" mass="7921">FGRVKIQGPAIITANCIDLPSTVEIVNPNQYLATISDNSILEMEIKLDWGKGYTLAENQSVEGPLDFLRIDA</sequence>
<organism evidence="2 3">
    <name type="scientific">Tribonema minus</name>
    <dbReference type="NCBI Taxonomy" id="303371"/>
    <lineage>
        <taxon>Eukaryota</taxon>
        <taxon>Sar</taxon>
        <taxon>Stramenopiles</taxon>
        <taxon>Ochrophyta</taxon>
        <taxon>PX clade</taxon>
        <taxon>Xanthophyceae</taxon>
        <taxon>Tribonematales</taxon>
        <taxon>Tribonemataceae</taxon>
        <taxon>Tribonema</taxon>
    </lineage>
</organism>
<feature type="non-terminal residue" evidence="2">
    <location>
        <position position="1"/>
    </location>
</feature>
<reference evidence="2" key="1">
    <citation type="submission" date="2021-02" db="EMBL/GenBank/DDBJ databases">
        <title>First Annotated Genome of the Yellow-green Alga Tribonema minus.</title>
        <authorList>
            <person name="Mahan K.M."/>
        </authorList>
    </citation>
    <scope>NUCLEOTIDE SEQUENCE</scope>
    <source>
        <strain evidence="2">UTEX B ZZ1240</strain>
    </source>
</reference>
<dbReference type="Gene3D" id="2.170.120.12">
    <property type="entry name" value="DNA-directed RNA polymerase, insert domain"/>
    <property type="match status" value="1"/>
</dbReference>
<name>A0A835ZEG6_9STRA</name>
<dbReference type="Pfam" id="PF01000">
    <property type="entry name" value="RNA_pol_A_bac"/>
    <property type="match status" value="1"/>
</dbReference>
<dbReference type="GO" id="GO:0003899">
    <property type="term" value="F:DNA-directed RNA polymerase activity"/>
    <property type="evidence" value="ECO:0007669"/>
    <property type="project" value="InterPro"/>
</dbReference>
<gene>
    <name evidence="2" type="ORF">JKP88DRAFT_141491</name>
</gene>